<gene>
    <name evidence="6" type="ORF">SAMN04488028_10613</name>
</gene>
<dbReference type="InterPro" id="IPR001451">
    <property type="entry name" value="Hexapep"/>
</dbReference>
<dbReference type="CDD" id="cd03357">
    <property type="entry name" value="LbH_MAT_GAT"/>
    <property type="match status" value="1"/>
</dbReference>
<comment type="similarity">
    <text evidence="1">Belongs to the transferase hexapeptide repeat family.</text>
</comment>
<dbReference type="InterPro" id="IPR024688">
    <property type="entry name" value="Mac_dom"/>
</dbReference>
<evidence type="ECO:0000256" key="4">
    <source>
        <dbReference type="ARBA" id="ARBA00023315"/>
    </source>
</evidence>
<evidence type="ECO:0000256" key="1">
    <source>
        <dbReference type="ARBA" id="ARBA00007274"/>
    </source>
</evidence>
<keyword evidence="7" id="KW-1185">Reference proteome</keyword>
<dbReference type="InterPro" id="IPR011004">
    <property type="entry name" value="Trimer_LpxA-like_sf"/>
</dbReference>
<name>A0A1M6TES5_REIAG</name>
<dbReference type="AlphaFoldDB" id="A0A1M6TES5"/>
<feature type="domain" description="Maltose/galactoside acetyltransferase" evidence="5">
    <location>
        <begin position="13"/>
        <end position="67"/>
    </location>
</feature>
<dbReference type="PANTHER" id="PTHR23416">
    <property type="entry name" value="SIALIC ACID SYNTHASE-RELATED"/>
    <property type="match status" value="1"/>
</dbReference>
<sequence length="200" mass="22137">MVCIAEKAKMTEKEKMLSGQLYDASDATLVQERHQARLLFQEINRTGDEHKEQRNELFYKLFGSAGEDLWIEPPFYCDYGYNIKLGEKVFMNFNCCILDVMEVNIGNNVLFAPNVHVYTASHPLDAKTRSKWLENAKPVTIGNDVWIGGGAIVCPGVTIGNRVVVGAGSVVTKDVPDDVLVAGNPAQVIRPIDNSGFDET</sequence>
<evidence type="ECO:0000313" key="7">
    <source>
        <dbReference type="Proteomes" id="UP000184474"/>
    </source>
</evidence>
<evidence type="ECO:0000256" key="2">
    <source>
        <dbReference type="ARBA" id="ARBA00022679"/>
    </source>
</evidence>
<dbReference type="Proteomes" id="UP000184474">
    <property type="component" value="Unassembled WGS sequence"/>
</dbReference>
<accession>A0A1M6TES5</accession>
<dbReference type="Pfam" id="PF00132">
    <property type="entry name" value="Hexapep"/>
    <property type="match status" value="1"/>
</dbReference>
<dbReference type="InterPro" id="IPR018357">
    <property type="entry name" value="Hexapep_transf_CS"/>
</dbReference>
<keyword evidence="3" id="KW-0677">Repeat</keyword>
<keyword evidence="2 6" id="KW-0808">Transferase</keyword>
<dbReference type="PROSITE" id="PS00101">
    <property type="entry name" value="HEXAPEP_TRANSFERASES"/>
    <property type="match status" value="1"/>
</dbReference>
<protein>
    <submittedName>
        <fullName evidence="6">Maltose O-acetyltransferase</fullName>
    </submittedName>
</protein>
<dbReference type="SMART" id="SM01266">
    <property type="entry name" value="Mac"/>
    <property type="match status" value="1"/>
</dbReference>
<keyword evidence="4" id="KW-0012">Acyltransferase</keyword>
<dbReference type="GO" id="GO:0016413">
    <property type="term" value="F:O-acetyltransferase activity"/>
    <property type="evidence" value="ECO:0007669"/>
    <property type="project" value="UniProtKB-ARBA"/>
</dbReference>
<dbReference type="EMBL" id="FRAA01000006">
    <property type="protein sequence ID" value="SHK55505.1"/>
    <property type="molecule type" value="Genomic_DNA"/>
</dbReference>
<organism evidence="6 7">
    <name type="scientific">Reichenbachiella agariperforans</name>
    <dbReference type="NCBI Taxonomy" id="156994"/>
    <lineage>
        <taxon>Bacteria</taxon>
        <taxon>Pseudomonadati</taxon>
        <taxon>Bacteroidota</taxon>
        <taxon>Cytophagia</taxon>
        <taxon>Cytophagales</taxon>
        <taxon>Reichenbachiellaceae</taxon>
        <taxon>Reichenbachiella</taxon>
    </lineage>
</organism>
<dbReference type="SUPFAM" id="SSF51161">
    <property type="entry name" value="Trimeric LpxA-like enzymes"/>
    <property type="match status" value="1"/>
</dbReference>
<proteinExistence type="inferred from homology"/>
<dbReference type="Pfam" id="PF12464">
    <property type="entry name" value="Mac"/>
    <property type="match status" value="1"/>
</dbReference>
<dbReference type="STRING" id="156994.SAMN04488028_10613"/>
<dbReference type="FunFam" id="2.160.10.10:FF:000008">
    <property type="entry name" value="Maltose O-acetyltransferase"/>
    <property type="match status" value="1"/>
</dbReference>
<evidence type="ECO:0000313" key="6">
    <source>
        <dbReference type="EMBL" id="SHK55505.1"/>
    </source>
</evidence>
<evidence type="ECO:0000256" key="3">
    <source>
        <dbReference type="ARBA" id="ARBA00022737"/>
    </source>
</evidence>
<dbReference type="Gene3D" id="2.160.10.10">
    <property type="entry name" value="Hexapeptide repeat proteins"/>
    <property type="match status" value="1"/>
</dbReference>
<reference evidence="7" key="1">
    <citation type="submission" date="2016-11" db="EMBL/GenBank/DDBJ databases">
        <authorList>
            <person name="Varghese N."/>
            <person name="Submissions S."/>
        </authorList>
    </citation>
    <scope>NUCLEOTIDE SEQUENCE [LARGE SCALE GENOMIC DNA]</scope>
    <source>
        <strain evidence="7">DSM 26134</strain>
    </source>
</reference>
<dbReference type="InterPro" id="IPR051159">
    <property type="entry name" value="Hexapeptide_acetyltransf"/>
</dbReference>
<dbReference type="PANTHER" id="PTHR23416:SF23">
    <property type="entry name" value="ACETYLTRANSFERASE C18B11.09C-RELATED"/>
    <property type="match status" value="1"/>
</dbReference>
<evidence type="ECO:0000259" key="5">
    <source>
        <dbReference type="SMART" id="SM01266"/>
    </source>
</evidence>